<proteinExistence type="inferred from homology"/>
<accession>A0A927FAV7</accession>
<evidence type="ECO:0000256" key="1">
    <source>
        <dbReference type="ARBA" id="ARBA00010928"/>
    </source>
</evidence>
<keyword evidence="6" id="KW-1185">Reference proteome</keyword>
<dbReference type="GO" id="GO:0000166">
    <property type="term" value="F:nucleotide binding"/>
    <property type="evidence" value="ECO:0007669"/>
    <property type="project" value="InterPro"/>
</dbReference>
<dbReference type="GO" id="GO:0016491">
    <property type="term" value="F:oxidoreductase activity"/>
    <property type="evidence" value="ECO:0007669"/>
    <property type="project" value="UniProtKB-KW"/>
</dbReference>
<comment type="caution">
    <text evidence="5">The sequence shown here is derived from an EMBL/GenBank/DDBJ whole genome shotgun (WGS) entry which is preliminary data.</text>
</comment>
<dbReference type="Pfam" id="PF02894">
    <property type="entry name" value="GFO_IDH_MocA_C"/>
    <property type="match status" value="1"/>
</dbReference>
<feature type="domain" description="Gfo/Idh/MocA-like oxidoreductase N-terminal" evidence="3">
    <location>
        <begin position="20"/>
        <end position="135"/>
    </location>
</feature>
<dbReference type="AlphaFoldDB" id="A0A927FAV7"/>
<sequence>MPLPPRQTPTLPQKPRPIVVLAAGGIVRDAHLPAYKLAGFEVIGIYDIDREKAERLAADFGIDRVYSSLQEACAHDPAEVVFDVAVPAAGLMKVLKALPDGAAALLQKPFGENLEEARALLALCRSKKLKAAVNFQLRYAPYILAARDLIEQGVIGELHDVAVRVTVYMPWHLWTFLEGIPRVEILYHSVHYVDLVRSFFGEPTGVYAKTVKHPDTEKLASTRTNIALNYGDLKRANISANHGHNFGLKHQQSYVKWEGTKGAIKATLGLLMNYPEGEPDALEYCTLDEEGNPSEWQSVELQGSWYPHAFIGTMASLMRFADGETDELPTSVDDAFRTMAVVEASYQSDASGGTPIPE</sequence>
<comment type="similarity">
    <text evidence="1">Belongs to the Gfo/Idh/MocA family.</text>
</comment>
<dbReference type="InterPro" id="IPR000683">
    <property type="entry name" value="Gfo/Idh/MocA-like_OxRdtase_N"/>
</dbReference>
<evidence type="ECO:0000313" key="6">
    <source>
        <dbReference type="Proteomes" id="UP000622317"/>
    </source>
</evidence>
<evidence type="ECO:0000313" key="5">
    <source>
        <dbReference type="EMBL" id="MBD5780411.1"/>
    </source>
</evidence>
<dbReference type="PANTHER" id="PTHR43708">
    <property type="entry name" value="CONSERVED EXPRESSED OXIDOREDUCTASE (EUROFUNG)"/>
    <property type="match status" value="1"/>
</dbReference>
<evidence type="ECO:0000256" key="2">
    <source>
        <dbReference type="ARBA" id="ARBA00023002"/>
    </source>
</evidence>
<name>A0A927FAV7_9BACT</name>
<dbReference type="RefSeq" id="WP_191617513.1">
    <property type="nucleotide sequence ID" value="NZ_JACYFG010000036.1"/>
</dbReference>
<evidence type="ECO:0000259" key="4">
    <source>
        <dbReference type="Pfam" id="PF02894"/>
    </source>
</evidence>
<dbReference type="Gene3D" id="3.30.360.10">
    <property type="entry name" value="Dihydrodipicolinate Reductase, domain 2"/>
    <property type="match status" value="1"/>
</dbReference>
<organism evidence="5 6">
    <name type="scientific">Pelagicoccus enzymogenes</name>
    <dbReference type="NCBI Taxonomy" id="2773457"/>
    <lineage>
        <taxon>Bacteria</taxon>
        <taxon>Pseudomonadati</taxon>
        <taxon>Verrucomicrobiota</taxon>
        <taxon>Opitutia</taxon>
        <taxon>Puniceicoccales</taxon>
        <taxon>Pelagicoccaceae</taxon>
        <taxon>Pelagicoccus</taxon>
    </lineage>
</organism>
<dbReference type="InterPro" id="IPR004104">
    <property type="entry name" value="Gfo/Idh/MocA-like_OxRdtase_C"/>
</dbReference>
<dbReference type="Proteomes" id="UP000622317">
    <property type="component" value="Unassembled WGS sequence"/>
</dbReference>
<dbReference type="Gene3D" id="3.40.50.720">
    <property type="entry name" value="NAD(P)-binding Rossmann-like Domain"/>
    <property type="match status" value="1"/>
</dbReference>
<dbReference type="EMBL" id="JACYFG010000036">
    <property type="protein sequence ID" value="MBD5780411.1"/>
    <property type="molecule type" value="Genomic_DNA"/>
</dbReference>
<dbReference type="SUPFAM" id="SSF55347">
    <property type="entry name" value="Glyceraldehyde-3-phosphate dehydrogenase-like, C-terminal domain"/>
    <property type="match status" value="1"/>
</dbReference>
<protein>
    <submittedName>
        <fullName evidence="5">Gfo/Idh/MocA family oxidoreductase</fullName>
    </submittedName>
</protein>
<feature type="domain" description="Gfo/Idh/MocA-like oxidoreductase C-terminal" evidence="4">
    <location>
        <begin position="147"/>
        <end position="353"/>
    </location>
</feature>
<keyword evidence="2" id="KW-0560">Oxidoreductase</keyword>
<dbReference type="PANTHER" id="PTHR43708:SF5">
    <property type="entry name" value="CONSERVED EXPRESSED OXIDOREDUCTASE (EUROFUNG)-RELATED"/>
    <property type="match status" value="1"/>
</dbReference>
<evidence type="ECO:0000259" key="3">
    <source>
        <dbReference type="Pfam" id="PF01408"/>
    </source>
</evidence>
<dbReference type="InterPro" id="IPR051317">
    <property type="entry name" value="Gfo/Idh/MocA_oxidoreduct"/>
</dbReference>
<dbReference type="InterPro" id="IPR036291">
    <property type="entry name" value="NAD(P)-bd_dom_sf"/>
</dbReference>
<gene>
    <name evidence="5" type="ORF">IEN85_13000</name>
</gene>
<dbReference type="Pfam" id="PF01408">
    <property type="entry name" value="GFO_IDH_MocA"/>
    <property type="match status" value="1"/>
</dbReference>
<dbReference type="SUPFAM" id="SSF51735">
    <property type="entry name" value="NAD(P)-binding Rossmann-fold domains"/>
    <property type="match status" value="1"/>
</dbReference>
<reference evidence="5" key="1">
    <citation type="submission" date="2020-09" db="EMBL/GenBank/DDBJ databases">
        <title>Pelagicoccus enzymogenes sp. nov. with an EPS production, isolated from marine sediment.</title>
        <authorList>
            <person name="Feng X."/>
        </authorList>
    </citation>
    <scope>NUCLEOTIDE SEQUENCE</scope>
    <source>
        <strain evidence="5">NFK12</strain>
    </source>
</reference>